<keyword evidence="3" id="KW-1185">Reference proteome</keyword>
<feature type="region of interest" description="Disordered" evidence="1">
    <location>
        <begin position="20"/>
        <end position="95"/>
    </location>
</feature>
<proteinExistence type="predicted"/>
<protein>
    <submittedName>
        <fullName evidence="2">Uncharacterized protein</fullName>
    </submittedName>
</protein>
<evidence type="ECO:0000313" key="2">
    <source>
        <dbReference type="EMBL" id="CAH1992772.1"/>
    </source>
</evidence>
<evidence type="ECO:0000256" key="1">
    <source>
        <dbReference type="SAM" id="MobiDB-lite"/>
    </source>
</evidence>
<accession>A0A9P0PT42</accession>
<dbReference type="AlphaFoldDB" id="A0A9P0PT42"/>
<feature type="compositionally biased region" description="Polar residues" evidence="1">
    <location>
        <begin position="51"/>
        <end position="83"/>
    </location>
</feature>
<reference evidence="2" key="1">
    <citation type="submission" date="2022-03" db="EMBL/GenBank/DDBJ databases">
        <authorList>
            <person name="Sayadi A."/>
        </authorList>
    </citation>
    <scope>NUCLEOTIDE SEQUENCE</scope>
</reference>
<organism evidence="2 3">
    <name type="scientific">Acanthoscelides obtectus</name>
    <name type="common">Bean weevil</name>
    <name type="synonym">Bruchus obtectus</name>
    <dbReference type="NCBI Taxonomy" id="200917"/>
    <lineage>
        <taxon>Eukaryota</taxon>
        <taxon>Metazoa</taxon>
        <taxon>Ecdysozoa</taxon>
        <taxon>Arthropoda</taxon>
        <taxon>Hexapoda</taxon>
        <taxon>Insecta</taxon>
        <taxon>Pterygota</taxon>
        <taxon>Neoptera</taxon>
        <taxon>Endopterygota</taxon>
        <taxon>Coleoptera</taxon>
        <taxon>Polyphaga</taxon>
        <taxon>Cucujiformia</taxon>
        <taxon>Chrysomeloidea</taxon>
        <taxon>Chrysomelidae</taxon>
        <taxon>Bruchinae</taxon>
        <taxon>Bruchini</taxon>
        <taxon>Acanthoscelides</taxon>
    </lineage>
</organism>
<gene>
    <name evidence="2" type="ORF">ACAOBT_LOCUS21082</name>
</gene>
<evidence type="ECO:0000313" key="3">
    <source>
        <dbReference type="Proteomes" id="UP001152888"/>
    </source>
</evidence>
<dbReference type="OrthoDB" id="6782816at2759"/>
<dbReference type="Proteomes" id="UP001152888">
    <property type="component" value="Unassembled WGS sequence"/>
</dbReference>
<dbReference type="EMBL" id="CAKOFQ010007156">
    <property type="protein sequence ID" value="CAH1992772.1"/>
    <property type="molecule type" value="Genomic_DNA"/>
</dbReference>
<comment type="caution">
    <text evidence="2">The sequence shown here is derived from an EMBL/GenBank/DDBJ whole genome shotgun (WGS) entry which is preliminary data.</text>
</comment>
<sequence length="278" mass="31835">MNGFRGTGIYPFNKNIFTDGDFPSSSVTDREQIDSDNLGTRKAIVEIRNGTRGNEASSDSQDNPSRSNVAFTSSAGSSGTIQTLDRKLDEEEENSIVETESVGLYGFNFEDVISEVIEREKRKTNIIIFNVKEPDQTKSKKKQTEGETTAVLDIVSNVDPELTLTYLKRIRMGSFAKNKMRPIKISVESHYIVQKVTINVRKFNTNTIYSNVRIAPDRRKKQLEYYEEVKRELTQRHNAGDTSCRIKYVNDILKIVWYQGDGCSWQQDFYSFKLLFQS</sequence>
<name>A0A9P0PT42_ACAOB</name>